<dbReference type="PATRIC" id="fig|1420583.3.peg.359"/>
<dbReference type="InterPro" id="IPR025877">
    <property type="entry name" value="MobA-like_NTP_Trfase"/>
</dbReference>
<dbReference type="AlphaFoldDB" id="A0A0J7XZU8"/>
<comment type="caution">
    <text evidence="3">The sequence shown here is derived from an EMBL/GenBank/DDBJ whole genome shotgun (WGS) entry which is preliminary data.</text>
</comment>
<evidence type="ECO:0000313" key="3">
    <source>
        <dbReference type="EMBL" id="KMS57017.1"/>
    </source>
</evidence>
<gene>
    <name evidence="3" type="ORF">V473_01810</name>
</gene>
<keyword evidence="1" id="KW-0460">Magnesium</keyword>
<protein>
    <recommendedName>
        <fullName evidence="2">MobA-like NTP transferase domain-containing protein</fullName>
    </recommendedName>
</protein>
<dbReference type="EMBL" id="JACT01000001">
    <property type="protein sequence ID" value="KMS57017.1"/>
    <property type="molecule type" value="Genomic_DNA"/>
</dbReference>
<reference evidence="3 4" key="1">
    <citation type="journal article" date="2015" name="G3 (Bethesda)">
        <title>Insights into Ongoing Evolution of the Hexachlorocyclohexane Catabolic Pathway from Comparative Genomics of Ten Sphingomonadaceae Strains.</title>
        <authorList>
            <person name="Pearce S.L."/>
            <person name="Oakeshott J.G."/>
            <person name="Pandey G."/>
        </authorList>
    </citation>
    <scope>NUCLEOTIDE SEQUENCE [LARGE SCALE GENOMIC DNA]</scope>
    <source>
        <strain evidence="3 4">LL01</strain>
    </source>
</reference>
<accession>A0A0J7XZU8</accession>
<evidence type="ECO:0000259" key="2">
    <source>
        <dbReference type="Pfam" id="PF12804"/>
    </source>
</evidence>
<dbReference type="Gene3D" id="3.90.550.10">
    <property type="entry name" value="Spore Coat Polysaccharide Biosynthesis Protein SpsA, Chain A"/>
    <property type="match status" value="1"/>
</dbReference>
<dbReference type="STRING" id="1420583.V473_01810"/>
<feature type="domain" description="MobA-like NTP transferase" evidence="2">
    <location>
        <begin position="30"/>
        <end position="152"/>
    </location>
</feature>
<sequence length="270" mass="28685">MRTGGTTAILLAGRRDGATDPLAQAAGVTHKCLVPVAGQPMLLHVVEALVANRRIGQVRVVIEDSALLAGLPPLRGLLHSGRVVGVAAQPNLVDSVLAGADGAAFPLLITTADNVMLTPEAVDEMLDGCMAQGADAAVAFTRRASVLAAHRQGQRKFYNFADDSYSNCNTYWLRDRAALKAAETFRSGGQFVKHPARIIGAFGLLNLIRFRFGIGTLDQAFARFSRRFRLTISPVILTDGAVAIDVDNARSHGVATALLEQRMAMAQAAE</sequence>
<proteinExistence type="predicted"/>
<dbReference type="InterPro" id="IPR029044">
    <property type="entry name" value="Nucleotide-diphossugar_trans"/>
</dbReference>
<dbReference type="RefSeq" id="WP_066599828.1">
    <property type="nucleotide sequence ID" value="NZ_KQ130434.1"/>
</dbReference>
<evidence type="ECO:0000313" key="4">
    <source>
        <dbReference type="Proteomes" id="UP000052232"/>
    </source>
</evidence>
<dbReference type="Pfam" id="PF12804">
    <property type="entry name" value="NTP_transf_3"/>
    <property type="match status" value="1"/>
</dbReference>
<dbReference type="Proteomes" id="UP000052232">
    <property type="component" value="Unassembled WGS sequence"/>
</dbReference>
<keyword evidence="4" id="KW-1185">Reference proteome</keyword>
<dbReference type="SUPFAM" id="SSF53448">
    <property type="entry name" value="Nucleotide-diphospho-sugar transferases"/>
    <property type="match status" value="1"/>
</dbReference>
<organism evidence="3 4">
    <name type="scientific">Sphingobium cupriresistens LL01</name>
    <dbReference type="NCBI Taxonomy" id="1420583"/>
    <lineage>
        <taxon>Bacteria</taxon>
        <taxon>Pseudomonadati</taxon>
        <taxon>Pseudomonadota</taxon>
        <taxon>Alphaproteobacteria</taxon>
        <taxon>Sphingomonadales</taxon>
        <taxon>Sphingomonadaceae</taxon>
        <taxon>Sphingobium</taxon>
    </lineage>
</organism>
<evidence type="ECO:0000256" key="1">
    <source>
        <dbReference type="ARBA" id="ARBA00022842"/>
    </source>
</evidence>
<dbReference type="GO" id="GO:0016779">
    <property type="term" value="F:nucleotidyltransferase activity"/>
    <property type="evidence" value="ECO:0007669"/>
    <property type="project" value="UniProtKB-ARBA"/>
</dbReference>
<name>A0A0J7XZU8_9SPHN</name>